<dbReference type="GO" id="GO:0007018">
    <property type="term" value="P:microtubule-based movement"/>
    <property type="evidence" value="ECO:0007669"/>
    <property type="project" value="TreeGrafter"/>
</dbReference>
<evidence type="ECO:0000256" key="1">
    <source>
        <dbReference type="SAM" id="MobiDB-lite"/>
    </source>
</evidence>
<organism evidence="2 3">
    <name type="scientific">Stylonychia lemnae</name>
    <name type="common">Ciliate</name>
    <dbReference type="NCBI Taxonomy" id="5949"/>
    <lineage>
        <taxon>Eukaryota</taxon>
        <taxon>Sar</taxon>
        <taxon>Alveolata</taxon>
        <taxon>Ciliophora</taxon>
        <taxon>Intramacronucleata</taxon>
        <taxon>Spirotrichea</taxon>
        <taxon>Stichotrichia</taxon>
        <taxon>Sporadotrichida</taxon>
        <taxon>Oxytrichidae</taxon>
        <taxon>Stylonychinae</taxon>
        <taxon>Stylonychia</taxon>
    </lineage>
</organism>
<evidence type="ECO:0000313" key="3">
    <source>
        <dbReference type="Proteomes" id="UP000039865"/>
    </source>
</evidence>
<feature type="region of interest" description="Disordered" evidence="1">
    <location>
        <begin position="62"/>
        <end position="81"/>
    </location>
</feature>
<dbReference type="Proteomes" id="UP000039865">
    <property type="component" value="Unassembled WGS sequence"/>
</dbReference>
<keyword evidence="3" id="KW-1185">Reference proteome</keyword>
<dbReference type="PANTHER" id="PTHR21255:SF4">
    <property type="entry name" value="DYNEIN LIGHT CHAIN TCTEX-TYPE"/>
    <property type="match status" value="1"/>
</dbReference>
<dbReference type="AlphaFoldDB" id="A0A078A4E7"/>
<dbReference type="PANTHER" id="PTHR21255">
    <property type="entry name" value="T-COMPLEX-ASSOCIATED-TESTIS-EXPRESSED 1/ DYNEIN LIGHT CHAIN"/>
    <property type="match status" value="1"/>
</dbReference>
<protein>
    <recommendedName>
        <fullName evidence="4">Dynein light chain</fullName>
    </recommendedName>
</protein>
<dbReference type="InParanoid" id="A0A078A4E7"/>
<dbReference type="Gene3D" id="3.30.1140.40">
    <property type="entry name" value="Tctex-1"/>
    <property type="match status" value="1"/>
</dbReference>
<dbReference type="InterPro" id="IPR038586">
    <property type="entry name" value="Tctex-1-like_sf"/>
</dbReference>
<dbReference type="Pfam" id="PF03645">
    <property type="entry name" value="Tctex-1"/>
    <property type="match status" value="1"/>
</dbReference>
<accession>A0A078A4E7</accession>
<dbReference type="EMBL" id="CCKQ01005859">
    <property type="protein sequence ID" value="CDW77128.1"/>
    <property type="molecule type" value="Genomic_DNA"/>
</dbReference>
<evidence type="ECO:0008006" key="4">
    <source>
        <dbReference type="Google" id="ProtNLM"/>
    </source>
</evidence>
<sequence length="330" mass="38201">MKMPVQKANKKVQTDYDAAFLIEIERQTRLATLEQTNQQPINNNFQKSQQFQTLTGTNSIKKEQLDQNSSDNSEEDNLANDTSFMNQSVFFNNSSVLRREIQNHIQSNNETRQKQKDDNINEMNSKASLESIFSSNYFSTPIQSQTQEDKIKPAQQNFQTINQGFYGKSLNSYQPFMFEKSYQPNQVNGNPFQLNQNMAQQYQQQLNQHQQQQFQANQFMSVVFGHIRVECEQILNQVCAKIFQNKEYNQTSVATQIGQTNEEAIKHLLNNNQNFKYMVVTSVMQKKAAASETLDFTSSCFWNSSTDGQTAIRWENDHLYVIITLFSCAL</sequence>
<name>A0A078A4E7_STYLE</name>
<proteinExistence type="predicted"/>
<dbReference type="GO" id="GO:0045505">
    <property type="term" value="F:dynein intermediate chain binding"/>
    <property type="evidence" value="ECO:0007669"/>
    <property type="project" value="TreeGrafter"/>
</dbReference>
<dbReference type="InterPro" id="IPR005334">
    <property type="entry name" value="Tctex-1-like"/>
</dbReference>
<dbReference type="GO" id="GO:0005868">
    <property type="term" value="C:cytoplasmic dynein complex"/>
    <property type="evidence" value="ECO:0007669"/>
    <property type="project" value="TreeGrafter"/>
</dbReference>
<reference evidence="2 3" key="1">
    <citation type="submission" date="2014-06" db="EMBL/GenBank/DDBJ databases">
        <authorList>
            <person name="Swart Estienne"/>
        </authorList>
    </citation>
    <scope>NUCLEOTIDE SEQUENCE [LARGE SCALE GENOMIC DNA]</scope>
    <source>
        <strain evidence="2 3">130c</strain>
    </source>
</reference>
<dbReference type="OrthoDB" id="10059120at2759"/>
<dbReference type="GO" id="GO:0005737">
    <property type="term" value="C:cytoplasm"/>
    <property type="evidence" value="ECO:0007669"/>
    <property type="project" value="TreeGrafter"/>
</dbReference>
<dbReference type="CDD" id="cd21455">
    <property type="entry name" value="DLC-like_DYNLT1_DYNLT3"/>
    <property type="match status" value="1"/>
</dbReference>
<gene>
    <name evidence="2" type="primary">Contig7881.g394</name>
    <name evidence="2" type="ORF">STYLEM_6097</name>
</gene>
<evidence type="ECO:0000313" key="2">
    <source>
        <dbReference type="EMBL" id="CDW77128.1"/>
    </source>
</evidence>